<dbReference type="InterPro" id="IPR036291">
    <property type="entry name" value="NAD(P)-bd_dom_sf"/>
</dbReference>
<dbReference type="InterPro" id="IPR037062">
    <property type="entry name" value="Malic_N_dom_sf"/>
</dbReference>
<evidence type="ECO:0000256" key="1">
    <source>
        <dbReference type="ARBA" id="ARBA00001936"/>
    </source>
</evidence>
<dbReference type="GO" id="GO:0004471">
    <property type="term" value="F:malate dehydrogenase (decarboxylating) (NAD+) activity"/>
    <property type="evidence" value="ECO:0007669"/>
    <property type="project" value="TreeGrafter"/>
</dbReference>
<sequence length="590" mass="65189">MATAQLQTRPSMPPRQLSTTSGDFDPANPPEIRKFLGTYGLTPPAVQSYEVQAQRCLKLLAMKTTPIEKFQYLVHLRATNVHLFYRLLSENVKELTPLIYTPTVGEACVRWHEIWTQPEGMYLSWHDRGHLRQILDNWPHNVEITVLTDGSRILGLGDLGVNGMGIPVGKLALYTACAGIKPDGTLPLTLDLGTNNKALRDDPLYMGSRMPKVTAEEEREFLDELMAALTDKWPNIVIQFEDFKNPFPALERYQNTYCMFNDDVQGTGAVIVGGFINAVKASGVPAKDHKAIFLGAGSAGVGVAKQIVEFFIKEGLTEEEARRKFWFVDSNGLVTLDRGDKLAEHKVYFARDDNNGRQYQSLSRLIDYVRPTILMGLSTIGGAFNRDILQKMGKLNDRPIIFPLSNPSSKSECNFEEAVLNTEGRCLFASGSPFPSLEYGGKLLTPGQGNNMYVFPGIGLGAIISKCVTITQDMIYASAESLSTSLNKQEVADGWLYPDIRRIREVSVVVTRGVIRAAQKNGVDRAVELRGLNDEQLDAYIKENMYDPFNERENIGDEVAQLLATASGMNGHGYTNGVNGITNGLGAAHL</sequence>
<feature type="domain" description="Malic enzyme NAD-binding" evidence="10">
    <location>
        <begin position="264"/>
        <end position="519"/>
    </location>
</feature>
<dbReference type="Pfam" id="PF03949">
    <property type="entry name" value="Malic_M"/>
    <property type="match status" value="1"/>
</dbReference>
<dbReference type="Gene3D" id="3.40.50.720">
    <property type="entry name" value="NAD(P)-binding Rossmann-like Domain"/>
    <property type="match status" value="1"/>
</dbReference>
<dbReference type="NCBIfam" id="NF010052">
    <property type="entry name" value="PRK13529.1"/>
    <property type="match status" value="1"/>
</dbReference>
<dbReference type="GO" id="GO:0051287">
    <property type="term" value="F:NAD binding"/>
    <property type="evidence" value="ECO:0007669"/>
    <property type="project" value="InterPro"/>
</dbReference>
<feature type="active site" description="Proton acceptor" evidence="5">
    <location>
        <position position="170"/>
    </location>
</feature>
<dbReference type="GeneID" id="54587118"/>
<keyword evidence="4 8" id="KW-0560">Oxidoreductase</keyword>
<evidence type="ECO:0000259" key="10">
    <source>
        <dbReference type="SMART" id="SM00919"/>
    </source>
</evidence>
<dbReference type="CDD" id="cd05312">
    <property type="entry name" value="NAD_bind_1_malic_enz"/>
    <property type="match status" value="1"/>
</dbReference>
<dbReference type="PRINTS" id="PR00072">
    <property type="entry name" value="MALOXRDTASE"/>
</dbReference>
<evidence type="ECO:0000256" key="2">
    <source>
        <dbReference type="ARBA" id="ARBA00008785"/>
    </source>
</evidence>
<protein>
    <recommendedName>
        <fullName evidence="8">Malic enzyme</fullName>
    </recommendedName>
</protein>
<evidence type="ECO:0000256" key="6">
    <source>
        <dbReference type="PIRSR" id="PIRSR000106-2"/>
    </source>
</evidence>
<dbReference type="PROSITE" id="PS00331">
    <property type="entry name" value="MALIC_ENZYMES"/>
    <property type="match status" value="1"/>
</dbReference>
<dbReference type="InterPro" id="IPR012301">
    <property type="entry name" value="Malic_N_dom"/>
</dbReference>
<evidence type="ECO:0000256" key="8">
    <source>
        <dbReference type="RuleBase" id="RU003426"/>
    </source>
</evidence>
<evidence type="ECO:0000256" key="7">
    <source>
        <dbReference type="PIRSR" id="PIRSR000106-3"/>
    </source>
</evidence>
<dbReference type="SMART" id="SM00919">
    <property type="entry name" value="Malic_M"/>
    <property type="match status" value="1"/>
</dbReference>
<dbReference type="InterPro" id="IPR046346">
    <property type="entry name" value="Aminoacid_DH-like_N_sf"/>
</dbReference>
<dbReference type="InterPro" id="IPR012302">
    <property type="entry name" value="Malic_NAD-bd"/>
</dbReference>
<dbReference type="PANTHER" id="PTHR23406">
    <property type="entry name" value="MALIC ENZYME-RELATED"/>
    <property type="match status" value="1"/>
</dbReference>
<gene>
    <name evidence="12" type="ORF">BU26DRAFT_568577</name>
</gene>
<dbReference type="PIRSF" id="PIRSF000106">
    <property type="entry name" value="ME"/>
    <property type="match status" value="1"/>
</dbReference>
<evidence type="ECO:0000256" key="9">
    <source>
        <dbReference type="SAM" id="MobiDB-lite"/>
    </source>
</evidence>
<keyword evidence="3 7" id="KW-0479">Metal-binding</keyword>
<feature type="compositionally biased region" description="Polar residues" evidence="9">
    <location>
        <begin position="1"/>
        <end position="22"/>
    </location>
</feature>
<evidence type="ECO:0000256" key="4">
    <source>
        <dbReference type="ARBA" id="ARBA00023002"/>
    </source>
</evidence>
<feature type="active site" description="Proton donor" evidence="5">
    <location>
        <position position="100"/>
    </location>
</feature>
<reference evidence="12" key="1">
    <citation type="journal article" date="2020" name="Stud. Mycol.">
        <title>101 Dothideomycetes genomes: a test case for predicting lifestyles and emergence of pathogens.</title>
        <authorList>
            <person name="Haridas S."/>
            <person name="Albert R."/>
            <person name="Binder M."/>
            <person name="Bloem J."/>
            <person name="Labutti K."/>
            <person name="Salamov A."/>
            <person name="Andreopoulos B."/>
            <person name="Baker S."/>
            <person name="Barry K."/>
            <person name="Bills G."/>
            <person name="Bluhm B."/>
            <person name="Cannon C."/>
            <person name="Castanera R."/>
            <person name="Culley D."/>
            <person name="Daum C."/>
            <person name="Ezra D."/>
            <person name="Gonzalez J."/>
            <person name="Henrissat B."/>
            <person name="Kuo A."/>
            <person name="Liang C."/>
            <person name="Lipzen A."/>
            <person name="Lutzoni F."/>
            <person name="Magnuson J."/>
            <person name="Mondo S."/>
            <person name="Nolan M."/>
            <person name="Ohm R."/>
            <person name="Pangilinan J."/>
            <person name="Park H.-J."/>
            <person name="Ramirez L."/>
            <person name="Alfaro M."/>
            <person name="Sun H."/>
            <person name="Tritt A."/>
            <person name="Yoshinaga Y."/>
            <person name="Zwiers L.-H."/>
            <person name="Turgeon B."/>
            <person name="Goodwin S."/>
            <person name="Spatafora J."/>
            <person name="Crous P."/>
            <person name="Grigoriev I."/>
        </authorList>
    </citation>
    <scope>NUCLEOTIDE SEQUENCE</scope>
    <source>
        <strain evidence="12">CBS 122368</strain>
    </source>
</reference>
<dbReference type="GO" id="GO:0046872">
    <property type="term" value="F:metal ion binding"/>
    <property type="evidence" value="ECO:0007669"/>
    <property type="project" value="UniProtKB-KW"/>
</dbReference>
<feature type="domain" description="Malic enzyme N-terminal" evidence="11">
    <location>
        <begin position="77"/>
        <end position="254"/>
    </location>
</feature>
<evidence type="ECO:0000259" key="11">
    <source>
        <dbReference type="SMART" id="SM01274"/>
    </source>
</evidence>
<feature type="binding site" evidence="7">
    <location>
        <position position="241"/>
    </location>
    <ligand>
        <name>a divalent metal cation</name>
        <dbReference type="ChEBI" id="CHEBI:60240"/>
    </ligand>
</feature>
<comment type="cofactor">
    <cofactor evidence="7">
        <name>Mg(2+)</name>
        <dbReference type="ChEBI" id="CHEBI:18420"/>
    </cofactor>
    <cofactor evidence="7">
        <name>Mn(2+)</name>
        <dbReference type="ChEBI" id="CHEBI:29035"/>
    </cofactor>
    <text evidence="7">Divalent metal cations. Prefers magnesium or manganese.</text>
</comment>
<keyword evidence="13" id="KW-1185">Reference proteome</keyword>
<dbReference type="OrthoDB" id="5365701at2759"/>
<feature type="binding site" evidence="6">
    <location>
        <position position="406"/>
    </location>
    <ligand>
        <name>(S)-malate</name>
        <dbReference type="ChEBI" id="CHEBI:15589"/>
    </ligand>
</feature>
<evidence type="ECO:0000313" key="13">
    <source>
        <dbReference type="Proteomes" id="UP000800094"/>
    </source>
</evidence>
<dbReference type="SUPFAM" id="SSF53223">
    <property type="entry name" value="Aminoacid dehydrogenase-like, N-terminal domain"/>
    <property type="match status" value="1"/>
</dbReference>
<comment type="similarity">
    <text evidence="2 8">Belongs to the malic enzymes family.</text>
</comment>
<dbReference type="FunFam" id="3.40.50.720:FF:000182">
    <property type="entry name" value="NAD-dependent malic enzyme"/>
    <property type="match status" value="1"/>
</dbReference>
<feature type="binding site" evidence="7">
    <location>
        <position position="242"/>
    </location>
    <ligand>
        <name>a divalent metal cation</name>
        <dbReference type="ChEBI" id="CHEBI:60240"/>
    </ligand>
</feature>
<dbReference type="FunFam" id="3.40.50.10380:FF:000007">
    <property type="entry name" value="Malic enzyme"/>
    <property type="match status" value="1"/>
</dbReference>
<evidence type="ECO:0000256" key="3">
    <source>
        <dbReference type="ARBA" id="ARBA00022723"/>
    </source>
</evidence>
<feature type="binding site" evidence="6">
    <location>
        <position position="450"/>
    </location>
    <ligand>
        <name>(S)-malate</name>
        <dbReference type="ChEBI" id="CHEBI:15589"/>
    </ligand>
</feature>
<dbReference type="InterPro" id="IPR001891">
    <property type="entry name" value="Malic_OxRdtase"/>
</dbReference>
<dbReference type="Proteomes" id="UP000800094">
    <property type="component" value="Unassembled WGS sequence"/>
</dbReference>
<organism evidence="12 13">
    <name type="scientific">Trematosphaeria pertusa</name>
    <dbReference type="NCBI Taxonomy" id="390896"/>
    <lineage>
        <taxon>Eukaryota</taxon>
        <taxon>Fungi</taxon>
        <taxon>Dikarya</taxon>
        <taxon>Ascomycota</taxon>
        <taxon>Pezizomycotina</taxon>
        <taxon>Dothideomycetes</taxon>
        <taxon>Pleosporomycetidae</taxon>
        <taxon>Pleosporales</taxon>
        <taxon>Massarineae</taxon>
        <taxon>Trematosphaeriaceae</taxon>
        <taxon>Trematosphaeria</taxon>
    </lineage>
</organism>
<dbReference type="GO" id="GO:0005739">
    <property type="term" value="C:mitochondrion"/>
    <property type="evidence" value="ECO:0007669"/>
    <property type="project" value="TreeGrafter"/>
</dbReference>
<feature type="binding site" evidence="6">
    <location>
        <position position="152"/>
    </location>
    <ligand>
        <name>(S)-malate</name>
        <dbReference type="ChEBI" id="CHEBI:15589"/>
    </ligand>
</feature>
<accession>A0A6A6I3Q6</accession>
<dbReference type="PANTHER" id="PTHR23406:SF32">
    <property type="entry name" value="NADP-DEPENDENT MALIC ENZYME"/>
    <property type="match status" value="1"/>
</dbReference>
<feature type="binding site" evidence="7">
    <location>
        <position position="263"/>
    </location>
    <ligand>
        <name>a divalent metal cation</name>
        <dbReference type="ChEBI" id="CHEBI:60240"/>
    </ligand>
</feature>
<dbReference type="SUPFAM" id="SSF51735">
    <property type="entry name" value="NAD(P)-binding Rossmann-fold domains"/>
    <property type="match status" value="1"/>
</dbReference>
<dbReference type="GO" id="GO:0006108">
    <property type="term" value="P:malate metabolic process"/>
    <property type="evidence" value="ECO:0007669"/>
    <property type="project" value="TreeGrafter"/>
</dbReference>
<evidence type="ECO:0000256" key="5">
    <source>
        <dbReference type="PIRSR" id="PIRSR000106-1"/>
    </source>
</evidence>
<dbReference type="Gene3D" id="3.40.50.10380">
    <property type="entry name" value="Malic enzyme, N-terminal domain"/>
    <property type="match status" value="1"/>
</dbReference>
<name>A0A6A6I3Q6_9PLEO</name>
<dbReference type="RefSeq" id="XP_033679566.1">
    <property type="nucleotide sequence ID" value="XM_033833788.1"/>
</dbReference>
<dbReference type="Pfam" id="PF00390">
    <property type="entry name" value="malic"/>
    <property type="match status" value="1"/>
</dbReference>
<evidence type="ECO:0000313" key="12">
    <source>
        <dbReference type="EMBL" id="KAF2244562.1"/>
    </source>
</evidence>
<dbReference type="EMBL" id="ML987202">
    <property type="protein sequence ID" value="KAF2244562.1"/>
    <property type="molecule type" value="Genomic_DNA"/>
</dbReference>
<dbReference type="InterPro" id="IPR015884">
    <property type="entry name" value="Malic_enzyme_CS"/>
</dbReference>
<proteinExistence type="inferred from homology"/>
<feature type="region of interest" description="Disordered" evidence="9">
    <location>
        <begin position="1"/>
        <end position="28"/>
    </location>
</feature>
<dbReference type="SMART" id="SM01274">
    <property type="entry name" value="malic"/>
    <property type="match status" value="1"/>
</dbReference>
<dbReference type="AlphaFoldDB" id="A0A6A6I3Q6"/>
<comment type="cofactor">
    <cofactor evidence="1">
        <name>Mn(2+)</name>
        <dbReference type="ChEBI" id="CHEBI:29035"/>
    </cofactor>
</comment>